<name>A0A1G4J3A1_9SACH</name>
<keyword evidence="1" id="KW-0812">Transmembrane</keyword>
<organism evidence="2 3">
    <name type="scientific">Lachancea meyersii CBS 8951</name>
    <dbReference type="NCBI Taxonomy" id="1266667"/>
    <lineage>
        <taxon>Eukaryota</taxon>
        <taxon>Fungi</taxon>
        <taxon>Dikarya</taxon>
        <taxon>Ascomycota</taxon>
        <taxon>Saccharomycotina</taxon>
        <taxon>Saccharomycetes</taxon>
        <taxon>Saccharomycetales</taxon>
        <taxon>Saccharomycetaceae</taxon>
        <taxon>Lachancea</taxon>
    </lineage>
</organism>
<gene>
    <name evidence="2" type="ORF">LAME_0C07250G</name>
</gene>
<keyword evidence="1" id="KW-1133">Transmembrane helix</keyword>
<keyword evidence="1" id="KW-0472">Membrane</keyword>
<evidence type="ECO:0000313" key="3">
    <source>
        <dbReference type="Proteomes" id="UP000191144"/>
    </source>
</evidence>
<proteinExistence type="predicted"/>
<sequence length="172" mass="18923">MQKVLCSIRRHKRGLFSFKLQSSIPHSLAAISASVLASAFCVGSQITALFDLLVRYLQLFMLNGSFLLLPPSRVLSRRSLVKPDISSISVNVPSCVSLTDEFLTPNNRFLTLDLFWYMNVNGQRHKSLILKKMGGYVVYSDALIISSILLVSLANGPKSGSVGSYSSCFTIN</sequence>
<reference evidence="3" key="1">
    <citation type="submission" date="2016-03" db="EMBL/GenBank/DDBJ databases">
        <authorList>
            <person name="Devillers Hugo."/>
        </authorList>
    </citation>
    <scope>NUCLEOTIDE SEQUENCE [LARGE SCALE GENOMIC DNA]</scope>
</reference>
<evidence type="ECO:0000313" key="2">
    <source>
        <dbReference type="EMBL" id="SCU83903.1"/>
    </source>
</evidence>
<dbReference type="EMBL" id="LT598479">
    <property type="protein sequence ID" value="SCU83903.1"/>
    <property type="molecule type" value="Genomic_DNA"/>
</dbReference>
<feature type="transmembrane region" description="Helical" evidence="1">
    <location>
        <begin position="133"/>
        <end position="154"/>
    </location>
</feature>
<accession>A0A1G4J3A1</accession>
<evidence type="ECO:0000256" key="1">
    <source>
        <dbReference type="SAM" id="Phobius"/>
    </source>
</evidence>
<dbReference type="Proteomes" id="UP000191144">
    <property type="component" value="Chromosome C"/>
</dbReference>
<protein>
    <submittedName>
        <fullName evidence="2">LAME_0C07250g1_1</fullName>
    </submittedName>
</protein>
<keyword evidence="3" id="KW-1185">Reference proteome</keyword>
<dbReference type="AlphaFoldDB" id="A0A1G4J3A1"/>